<dbReference type="SUPFAM" id="SSF50630">
    <property type="entry name" value="Acid proteases"/>
    <property type="match status" value="1"/>
</dbReference>
<organism evidence="1 2">
    <name type="scientific">Cephalotus follicularis</name>
    <name type="common">Albany pitcher plant</name>
    <dbReference type="NCBI Taxonomy" id="3775"/>
    <lineage>
        <taxon>Eukaryota</taxon>
        <taxon>Viridiplantae</taxon>
        <taxon>Streptophyta</taxon>
        <taxon>Embryophyta</taxon>
        <taxon>Tracheophyta</taxon>
        <taxon>Spermatophyta</taxon>
        <taxon>Magnoliopsida</taxon>
        <taxon>eudicotyledons</taxon>
        <taxon>Gunneridae</taxon>
        <taxon>Pentapetalae</taxon>
        <taxon>rosids</taxon>
        <taxon>fabids</taxon>
        <taxon>Oxalidales</taxon>
        <taxon>Cephalotaceae</taxon>
        <taxon>Cephalotus</taxon>
    </lineage>
</organism>
<dbReference type="AlphaFoldDB" id="A0A1Q3D762"/>
<dbReference type="InParanoid" id="A0A1Q3D762"/>
<reference evidence="2" key="1">
    <citation type="submission" date="2016-04" db="EMBL/GenBank/DDBJ databases">
        <title>Cephalotus genome sequencing.</title>
        <authorList>
            <person name="Fukushima K."/>
            <person name="Hasebe M."/>
            <person name="Fang X."/>
        </authorList>
    </citation>
    <scope>NUCLEOTIDE SEQUENCE [LARGE SCALE GENOMIC DNA]</scope>
    <source>
        <strain evidence="2">cv. St1</strain>
    </source>
</reference>
<sequence length="198" mass="22313">IGLHIFTGQVNPKTLRTTAHCKEFKLQTLIDNGSTHNFFPEKVAYKVGLPIQPTKPFRVYVGSGQFLNCLRKCVNVPLKLQAYQFSIDFFVLPIEGADVVLGIQWLETLGPIHSDYKLLTMHFVHQNSMVCLKGEPQYKPELVTAKELKRLALYEGTAAFFHLKGSTINNPSHTTSTKLPPLIADILLQFSRVFDEPT</sequence>
<accession>A0A1Q3D762</accession>
<dbReference type="Gene3D" id="2.40.70.10">
    <property type="entry name" value="Acid Proteases"/>
    <property type="match status" value="1"/>
</dbReference>
<keyword evidence="2" id="KW-1185">Reference proteome</keyword>
<gene>
    <name evidence="1" type="ORF">CFOL_v3_31715</name>
</gene>
<evidence type="ECO:0000313" key="2">
    <source>
        <dbReference type="Proteomes" id="UP000187406"/>
    </source>
</evidence>
<dbReference type="CDD" id="cd00303">
    <property type="entry name" value="retropepsin_like"/>
    <property type="match status" value="1"/>
</dbReference>
<protein>
    <submittedName>
        <fullName evidence="1">RVP_2 domain-containing protein</fullName>
    </submittedName>
</protein>
<evidence type="ECO:0000313" key="1">
    <source>
        <dbReference type="EMBL" id="GAV88292.1"/>
    </source>
</evidence>
<dbReference type="OrthoDB" id="1934862at2759"/>
<dbReference type="Pfam" id="PF08284">
    <property type="entry name" value="RVP_2"/>
    <property type="match status" value="1"/>
</dbReference>
<feature type="non-terminal residue" evidence="1">
    <location>
        <position position="1"/>
    </location>
</feature>
<dbReference type="EMBL" id="BDDD01004765">
    <property type="protein sequence ID" value="GAV88292.1"/>
    <property type="molecule type" value="Genomic_DNA"/>
</dbReference>
<name>A0A1Q3D762_CEPFO</name>
<proteinExistence type="predicted"/>
<dbReference type="Proteomes" id="UP000187406">
    <property type="component" value="Unassembled WGS sequence"/>
</dbReference>
<dbReference type="InterPro" id="IPR021109">
    <property type="entry name" value="Peptidase_aspartic_dom_sf"/>
</dbReference>
<comment type="caution">
    <text evidence="1">The sequence shown here is derived from an EMBL/GenBank/DDBJ whole genome shotgun (WGS) entry which is preliminary data.</text>
</comment>